<dbReference type="InterPro" id="IPR000047">
    <property type="entry name" value="HTH_motif"/>
</dbReference>
<dbReference type="PROSITE" id="PS00027">
    <property type="entry name" value="HOMEOBOX_1"/>
    <property type="match status" value="1"/>
</dbReference>
<organism evidence="8 9">
    <name type="scientific">Glossina palpalis gambiensis</name>
    <dbReference type="NCBI Taxonomy" id="67801"/>
    <lineage>
        <taxon>Eukaryota</taxon>
        <taxon>Metazoa</taxon>
        <taxon>Ecdysozoa</taxon>
        <taxon>Arthropoda</taxon>
        <taxon>Hexapoda</taxon>
        <taxon>Insecta</taxon>
        <taxon>Pterygota</taxon>
        <taxon>Neoptera</taxon>
        <taxon>Endopterygota</taxon>
        <taxon>Diptera</taxon>
        <taxon>Brachycera</taxon>
        <taxon>Muscomorpha</taxon>
        <taxon>Hippoboscoidea</taxon>
        <taxon>Glossinidae</taxon>
        <taxon>Glossina</taxon>
    </lineage>
</organism>
<evidence type="ECO:0000256" key="1">
    <source>
        <dbReference type="ARBA" id="ARBA00004123"/>
    </source>
</evidence>
<dbReference type="GO" id="GO:0005634">
    <property type="term" value="C:nucleus"/>
    <property type="evidence" value="ECO:0007669"/>
    <property type="project" value="UniProtKB-SubCell"/>
</dbReference>
<dbReference type="Proteomes" id="UP000092460">
    <property type="component" value="Unassembled WGS sequence"/>
</dbReference>
<dbReference type="AlphaFoldDB" id="A0A1B0AWR6"/>
<keyword evidence="9" id="KW-1185">Reference proteome</keyword>
<dbReference type="InterPro" id="IPR020479">
    <property type="entry name" value="HD_metazoa"/>
</dbReference>
<evidence type="ECO:0000256" key="4">
    <source>
        <dbReference type="ARBA" id="ARBA00023242"/>
    </source>
</evidence>
<keyword evidence="2 5" id="KW-0238">DNA-binding</keyword>
<dbReference type="PANTHER" id="PTHR45664:SF12">
    <property type="entry name" value="PANCREAS_DUODENUM HOMEOBOX PROTEIN 1"/>
    <property type="match status" value="1"/>
</dbReference>
<evidence type="ECO:0000256" key="6">
    <source>
        <dbReference type="RuleBase" id="RU000682"/>
    </source>
</evidence>
<dbReference type="CDD" id="cd00086">
    <property type="entry name" value="homeodomain"/>
    <property type="match status" value="1"/>
</dbReference>
<dbReference type="VEuPathDB" id="VectorBase:GPPI011338"/>
<evidence type="ECO:0000259" key="7">
    <source>
        <dbReference type="PROSITE" id="PS50071"/>
    </source>
</evidence>
<dbReference type="GO" id="GO:0000981">
    <property type="term" value="F:DNA-binding transcription factor activity, RNA polymerase II-specific"/>
    <property type="evidence" value="ECO:0007669"/>
    <property type="project" value="InterPro"/>
</dbReference>
<evidence type="ECO:0000313" key="8">
    <source>
        <dbReference type="EnsemblMetazoa" id="GPPI011338-PA"/>
    </source>
</evidence>
<accession>A0A1B0AWR6</accession>
<dbReference type="SUPFAM" id="SSF46689">
    <property type="entry name" value="Homeodomain-like"/>
    <property type="match status" value="1"/>
</dbReference>
<dbReference type="Gene3D" id="1.10.10.60">
    <property type="entry name" value="Homeodomain-like"/>
    <property type="match status" value="1"/>
</dbReference>
<dbReference type="PANTHER" id="PTHR45664">
    <property type="entry name" value="PROTEIN ZERKNUELLT 1-RELATED"/>
    <property type="match status" value="1"/>
</dbReference>
<evidence type="ECO:0000256" key="2">
    <source>
        <dbReference type="ARBA" id="ARBA00023125"/>
    </source>
</evidence>
<dbReference type="SMART" id="SM00389">
    <property type="entry name" value="HOX"/>
    <property type="match status" value="1"/>
</dbReference>
<dbReference type="Pfam" id="PF00046">
    <property type="entry name" value="Homeodomain"/>
    <property type="match status" value="1"/>
</dbReference>
<evidence type="ECO:0000256" key="3">
    <source>
        <dbReference type="ARBA" id="ARBA00023155"/>
    </source>
</evidence>
<dbReference type="STRING" id="67801.A0A1B0AWR6"/>
<dbReference type="GO" id="GO:0048513">
    <property type="term" value="P:animal organ development"/>
    <property type="evidence" value="ECO:0007669"/>
    <property type="project" value="UniProtKB-ARBA"/>
</dbReference>
<dbReference type="PRINTS" id="PR00031">
    <property type="entry name" value="HTHREPRESSR"/>
</dbReference>
<dbReference type="InterPro" id="IPR017970">
    <property type="entry name" value="Homeobox_CS"/>
</dbReference>
<dbReference type="InterPro" id="IPR001356">
    <property type="entry name" value="HD"/>
</dbReference>
<name>A0A1B0AWR6_9MUSC</name>
<dbReference type="PROSITE" id="PS50071">
    <property type="entry name" value="HOMEOBOX_2"/>
    <property type="match status" value="1"/>
</dbReference>
<proteinExistence type="predicted"/>
<evidence type="ECO:0000256" key="5">
    <source>
        <dbReference type="PROSITE-ProRule" id="PRU00108"/>
    </source>
</evidence>
<keyword evidence="4 5" id="KW-0539">Nucleus</keyword>
<feature type="domain" description="Homeobox" evidence="7">
    <location>
        <begin position="80"/>
        <end position="140"/>
    </location>
</feature>
<keyword evidence="3 5" id="KW-0371">Homeobox</keyword>
<sequence>MSSVVHYYSDENQQVPTNSSTVYQKPLVDYNNSCSTNATNVDFALTSNGNFHPLTVLNKSFEFQVSVTDDSSQRSESISSKIKRTRTAFTNFQLIQLENEFQIKQYLHRTRRITIARRLGLCERQVKVWFQNRRMKEKRDRMGLEKLKSKSKSSMEFIGEANGHKDIVQRLMSYTNVQNTSTFYNNSASNIEINFQKAKDAHQTQYTYPVNLNEILNDLTHKNAPSQCATSASTSNSSSSSSGLLTYESELLDDILDSIKRNEPQGWIATAIDDSRLNNNPSQISQGNTNTTNTPYLPVLLYGTHQAESKAGSL</sequence>
<dbReference type="EMBL" id="JXJN01004901">
    <property type="status" value="NOT_ANNOTATED_CDS"/>
    <property type="molecule type" value="Genomic_DNA"/>
</dbReference>
<feature type="DNA-binding region" description="Homeobox" evidence="5">
    <location>
        <begin position="82"/>
        <end position="141"/>
    </location>
</feature>
<comment type="subcellular location">
    <subcellularLocation>
        <location evidence="1 5 6">Nucleus</location>
    </subcellularLocation>
</comment>
<reference evidence="9" key="1">
    <citation type="submission" date="2015-01" db="EMBL/GenBank/DDBJ databases">
        <authorList>
            <person name="Aksoy S."/>
            <person name="Warren W."/>
            <person name="Wilson R.K."/>
        </authorList>
    </citation>
    <scope>NUCLEOTIDE SEQUENCE [LARGE SCALE GENOMIC DNA]</scope>
    <source>
        <strain evidence="9">IAEA</strain>
    </source>
</reference>
<evidence type="ECO:0000313" key="9">
    <source>
        <dbReference type="Proteomes" id="UP000092460"/>
    </source>
</evidence>
<dbReference type="EnsemblMetazoa" id="GPPI011338-RA">
    <property type="protein sequence ID" value="GPPI011338-PA"/>
    <property type="gene ID" value="GPPI011338"/>
</dbReference>
<reference evidence="8" key="2">
    <citation type="submission" date="2020-05" db="UniProtKB">
        <authorList>
            <consortium name="EnsemblMetazoa"/>
        </authorList>
    </citation>
    <scope>IDENTIFICATION</scope>
    <source>
        <strain evidence="8">IAEA</strain>
    </source>
</reference>
<dbReference type="GO" id="GO:0000978">
    <property type="term" value="F:RNA polymerase II cis-regulatory region sequence-specific DNA binding"/>
    <property type="evidence" value="ECO:0007669"/>
    <property type="project" value="TreeGrafter"/>
</dbReference>
<dbReference type="InterPro" id="IPR009057">
    <property type="entry name" value="Homeodomain-like_sf"/>
</dbReference>
<protein>
    <recommendedName>
        <fullName evidence="7">Homeobox domain-containing protein</fullName>
    </recommendedName>
</protein>
<dbReference type="PRINTS" id="PR00024">
    <property type="entry name" value="HOMEOBOX"/>
</dbReference>
<dbReference type="GO" id="GO:0045944">
    <property type="term" value="P:positive regulation of transcription by RNA polymerase II"/>
    <property type="evidence" value="ECO:0007669"/>
    <property type="project" value="UniProtKB-ARBA"/>
</dbReference>